<evidence type="ECO:0000256" key="3">
    <source>
        <dbReference type="ARBA" id="ARBA00023082"/>
    </source>
</evidence>
<sequence>MDVHRSNDSDHELLCAWQVGDRRAGDLFIRHHAPSLARFFRNKLTTPADSHDLVQETFLALQRTAGRAGPAVTTSVRAYLFSIARRVLCAHLRKKYKRSSEALDFGSVCVKQLDPTSMSALLMRRRELRVFVEALRAIPLDDQVLLEAKYFDAMSVREIGVLLALPESVVPGRLQRAKGRLRQKIEEVSVQLHGMAPPEVGDDALDLWAQEIRARIE</sequence>
<dbReference type="PANTHER" id="PTHR43133">
    <property type="entry name" value="RNA POLYMERASE ECF-TYPE SIGMA FACTO"/>
    <property type="match status" value="1"/>
</dbReference>
<evidence type="ECO:0000256" key="2">
    <source>
        <dbReference type="ARBA" id="ARBA00023015"/>
    </source>
</evidence>
<dbReference type="SUPFAM" id="SSF88946">
    <property type="entry name" value="Sigma2 domain of RNA polymerase sigma factors"/>
    <property type="match status" value="1"/>
</dbReference>
<keyword evidence="8" id="KW-1185">Reference proteome</keyword>
<name>A0ABT5DUM3_9BACT</name>
<dbReference type="InterPro" id="IPR013325">
    <property type="entry name" value="RNA_pol_sigma_r2"/>
</dbReference>
<evidence type="ECO:0000313" key="7">
    <source>
        <dbReference type="EMBL" id="MDC0716833.1"/>
    </source>
</evidence>
<dbReference type="PANTHER" id="PTHR43133:SF8">
    <property type="entry name" value="RNA POLYMERASE SIGMA FACTOR HI_1459-RELATED"/>
    <property type="match status" value="1"/>
</dbReference>
<dbReference type="InterPro" id="IPR013324">
    <property type="entry name" value="RNA_pol_sigma_r3/r4-like"/>
</dbReference>
<dbReference type="SUPFAM" id="SSF88659">
    <property type="entry name" value="Sigma3 and sigma4 domains of RNA polymerase sigma factors"/>
    <property type="match status" value="1"/>
</dbReference>
<comment type="similarity">
    <text evidence="1">Belongs to the sigma-70 factor family. ECF subfamily.</text>
</comment>
<protein>
    <submittedName>
        <fullName evidence="7">Sigma-70 family RNA polymerase sigma factor</fullName>
    </submittedName>
</protein>
<keyword evidence="4" id="KW-0238">DNA-binding</keyword>
<dbReference type="Gene3D" id="1.10.1740.10">
    <property type="match status" value="1"/>
</dbReference>
<proteinExistence type="inferred from homology"/>
<dbReference type="InterPro" id="IPR039425">
    <property type="entry name" value="RNA_pol_sigma-70-like"/>
</dbReference>
<dbReference type="InterPro" id="IPR014284">
    <property type="entry name" value="RNA_pol_sigma-70_dom"/>
</dbReference>
<keyword evidence="3" id="KW-0731">Sigma factor</keyword>
<reference evidence="7 8" key="1">
    <citation type="submission" date="2022-11" db="EMBL/GenBank/DDBJ databases">
        <title>Minimal conservation of predation-associated metabolite biosynthetic gene clusters underscores biosynthetic potential of Myxococcota including descriptions for ten novel species: Archangium lansinium sp. nov., Myxococcus landrumus sp. nov., Nannocystis bai.</title>
        <authorList>
            <person name="Ahearne A."/>
            <person name="Stevens C."/>
            <person name="Dowd S."/>
        </authorList>
    </citation>
    <scope>NUCLEOTIDE SEQUENCE [LARGE SCALE GENOMIC DNA]</scope>
    <source>
        <strain evidence="7 8">BB15-2</strain>
    </source>
</reference>
<dbReference type="NCBIfam" id="TIGR02937">
    <property type="entry name" value="sigma70-ECF"/>
    <property type="match status" value="1"/>
</dbReference>
<dbReference type="Pfam" id="PF04542">
    <property type="entry name" value="Sigma70_r2"/>
    <property type="match status" value="1"/>
</dbReference>
<dbReference type="Proteomes" id="UP001221686">
    <property type="component" value="Unassembled WGS sequence"/>
</dbReference>
<evidence type="ECO:0000259" key="6">
    <source>
        <dbReference type="Pfam" id="PF04542"/>
    </source>
</evidence>
<feature type="domain" description="RNA polymerase sigma-70 region 2" evidence="6">
    <location>
        <begin position="28"/>
        <end position="96"/>
    </location>
</feature>
<keyword evidence="5" id="KW-0804">Transcription</keyword>
<organism evidence="7 8">
    <name type="scientific">Nannocystis bainbridge</name>
    <dbReference type="NCBI Taxonomy" id="2995303"/>
    <lineage>
        <taxon>Bacteria</taxon>
        <taxon>Pseudomonadati</taxon>
        <taxon>Myxococcota</taxon>
        <taxon>Polyangia</taxon>
        <taxon>Nannocystales</taxon>
        <taxon>Nannocystaceae</taxon>
        <taxon>Nannocystis</taxon>
    </lineage>
</organism>
<comment type="caution">
    <text evidence="7">The sequence shown here is derived from an EMBL/GenBank/DDBJ whole genome shotgun (WGS) entry which is preliminary data.</text>
</comment>
<gene>
    <name evidence="7" type="ORF">POL25_08010</name>
</gene>
<accession>A0ABT5DUM3</accession>
<evidence type="ECO:0000256" key="4">
    <source>
        <dbReference type="ARBA" id="ARBA00023125"/>
    </source>
</evidence>
<dbReference type="InterPro" id="IPR007627">
    <property type="entry name" value="RNA_pol_sigma70_r2"/>
</dbReference>
<dbReference type="Gene3D" id="1.10.10.10">
    <property type="entry name" value="Winged helix-like DNA-binding domain superfamily/Winged helix DNA-binding domain"/>
    <property type="match status" value="1"/>
</dbReference>
<evidence type="ECO:0000256" key="1">
    <source>
        <dbReference type="ARBA" id="ARBA00010641"/>
    </source>
</evidence>
<evidence type="ECO:0000313" key="8">
    <source>
        <dbReference type="Proteomes" id="UP001221686"/>
    </source>
</evidence>
<dbReference type="RefSeq" id="WP_272085322.1">
    <property type="nucleotide sequence ID" value="NZ_JAQNDL010000001.1"/>
</dbReference>
<keyword evidence="2" id="KW-0805">Transcription regulation</keyword>
<dbReference type="EMBL" id="JAQNDL010000001">
    <property type="protein sequence ID" value="MDC0716833.1"/>
    <property type="molecule type" value="Genomic_DNA"/>
</dbReference>
<evidence type="ECO:0000256" key="5">
    <source>
        <dbReference type="ARBA" id="ARBA00023163"/>
    </source>
</evidence>
<dbReference type="InterPro" id="IPR036388">
    <property type="entry name" value="WH-like_DNA-bd_sf"/>
</dbReference>